<dbReference type="FunCoup" id="A0A151Z417">
    <property type="interactions" value="817"/>
</dbReference>
<dbReference type="Proteomes" id="UP000076078">
    <property type="component" value="Unassembled WGS sequence"/>
</dbReference>
<dbReference type="GO" id="GO:0005737">
    <property type="term" value="C:cytoplasm"/>
    <property type="evidence" value="ECO:0007669"/>
    <property type="project" value="TreeGrafter"/>
</dbReference>
<evidence type="ECO:0000256" key="2">
    <source>
        <dbReference type="ARBA" id="ARBA00023186"/>
    </source>
</evidence>
<dbReference type="AlphaFoldDB" id="A0A151Z417"/>
<organism evidence="5 6">
    <name type="scientific">Tieghemostelium lacteum</name>
    <name type="common">Slime mold</name>
    <name type="synonym">Dictyostelium lacteum</name>
    <dbReference type="NCBI Taxonomy" id="361077"/>
    <lineage>
        <taxon>Eukaryota</taxon>
        <taxon>Amoebozoa</taxon>
        <taxon>Evosea</taxon>
        <taxon>Eumycetozoa</taxon>
        <taxon>Dictyostelia</taxon>
        <taxon>Dictyosteliales</taxon>
        <taxon>Raperosteliaceae</taxon>
        <taxon>Tieghemostelium</taxon>
    </lineage>
</organism>
<dbReference type="InterPro" id="IPR009053">
    <property type="entry name" value="Prefoldin"/>
</dbReference>
<evidence type="ECO:0000313" key="5">
    <source>
        <dbReference type="EMBL" id="KYQ88685.1"/>
    </source>
</evidence>
<dbReference type="GO" id="GO:0016272">
    <property type="term" value="C:prefoldin complex"/>
    <property type="evidence" value="ECO:0007669"/>
    <property type="project" value="UniProtKB-UniRule"/>
</dbReference>
<dbReference type="STRING" id="361077.A0A151Z417"/>
<reference evidence="5 6" key="1">
    <citation type="submission" date="2015-12" db="EMBL/GenBank/DDBJ databases">
        <title>Dictyostelia acquired genes for synthesis and detection of signals that induce cell-type specialization by lateral gene transfer from prokaryotes.</title>
        <authorList>
            <person name="Gloeckner G."/>
            <person name="Schaap P."/>
        </authorList>
    </citation>
    <scope>NUCLEOTIDE SEQUENCE [LARGE SCALE GENOMIC DNA]</scope>
    <source>
        <strain evidence="5 6">TK</strain>
    </source>
</reference>
<dbReference type="InterPro" id="IPR016655">
    <property type="entry name" value="PFD3"/>
</dbReference>
<sequence>MSEVETNEYSVLFEADIKPTSNIPGVTFISNVEEYLKDKEIESVFRQLQDSYSKFKYFESKLSNNISILTLRSKQLQESLDIVDHVASKTEENFQVQYELSEGVYSSAQVDHPKSIYLWLGANVMLEYSFEEAKQVLRKNKDSVDKQLKDTIQDLGYVKDQITTTDVNVSRVYNYDVLQKRKLKQQQLQGQSNISTTTTTTSTSTPPK</sequence>
<gene>
    <name evidence="5" type="ORF">DLAC_10709</name>
</gene>
<dbReference type="InterPro" id="IPR004127">
    <property type="entry name" value="Prefoldin_subunit_alpha"/>
</dbReference>
<dbReference type="CDD" id="cd23156">
    <property type="entry name" value="Prefoldin_3"/>
    <property type="match status" value="1"/>
</dbReference>
<evidence type="ECO:0000256" key="1">
    <source>
        <dbReference type="ARBA" id="ARBA00010048"/>
    </source>
</evidence>
<dbReference type="SUPFAM" id="SSF46579">
    <property type="entry name" value="Prefoldin"/>
    <property type="match status" value="1"/>
</dbReference>
<dbReference type="EMBL" id="LODT01000048">
    <property type="protein sequence ID" value="KYQ88685.1"/>
    <property type="molecule type" value="Genomic_DNA"/>
</dbReference>
<dbReference type="Pfam" id="PF02996">
    <property type="entry name" value="Prefoldin"/>
    <property type="match status" value="1"/>
</dbReference>
<name>A0A151Z417_TIELA</name>
<dbReference type="PIRSF" id="PIRSF016396">
    <property type="entry name" value="Prefoldin_subunit_3"/>
    <property type="match status" value="1"/>
</dbReference>
<feature type="region of interest" description="Disordered" evidence="4">
    <location>
        <begin position="188"/>
        <end position="208"/>
    </location>
</feature>
<keyword evidence="2 3" id="KW-0143">Chaperone</keyword>
<dbReference type="GO" id="GO:0007017">
    <property type="term" value="P:microtubule-based process"/>
    <property type="evidence" value="ECO:0007669"/>
    <property type="project" value="TreeGrafter"/>
</dbReference>
<comment type="function">
    <text evidence="3">Binds specifically to cytosolic chaperonin (c-CPN) and transfers target proteins to it. Binds to nascent polypeptide chain and promotes folding in an environment in which there are many competing pathways for nonnative proteins.</text>
</comment>
<dbReference type="PANTHER" id="PTHR12409">
    <property type="entry name" value="PREFOLDIN SUBUNIT 3"/>
    <property type="match status" value="1"/>
</dbReference>
<evidence type="ECO:0000256" key="4">
    <source>
        <dbReference type="SAM" id="MobiDB-lite"/>
    </source>
</evidence>
<accession>A0A151Z417</accession>
<dbReference type="PANTHER" id="PTHR12409:SF0">
    <property type="entry name" value="PREFOLDIN SUBUNIT 3"/>
    <property type="match status" value="1"/>
</dbReference>
<comment type="subunit">
    <text evidence="3">Heterohexamer of two PFD-alpha type and four PFD-beta type subunits.</text>
</comment>
<dbReference type="OMA" id="YNWDVAQ"/>
<comment type="similarity">
    <text evidence="1 3">Belongs to the prefoldin subunit alpha family.</text>
</comment>
<evidence type="ECO:0000313" key="6">
    <source>
        <dbReference type="Proteomes" id="UP000076078"/>
    </source>
</evidence>
<evidence type="ECO:0000256" key="3">
    <source>
        <dbReference type="PIRNR" id="PIRNR016396"/>
    </source>
</evidence>
<dbReference type="InParanoid" id="A0A151Z417"/>
<dbReference type="GO" id="GO:0007021">
    <property type="term" value="P:tubulin complex assembly"/>
    <property type="evidence" value="ECO:0007669"/>
    <property type="project" value="TreeGrafter"/>
</dbReference>
<dbReference type="GO" id="GO:0006457">
    <property type="term" value="P:protein folding"/>
    <property type="evidence" value="ECO:0007669"/>
    <property type="project" value="UniProtKB-UniRule"/>
</dbReference>
<dbReference type="GO" id="GO:0015631">
    <property type="term" value="F:tubulin binding"/>
    <property type="evidence" value="ECO:0007669"/>
    <property type="project" value="TreeGrafter"/>
</dbReference>
<comment type="caution">
    <text evidence="5">The sequence shown here is derived from an EMBL/GenBank/DDBJ whole genome shotgun (WGS) entry which is preliminary data.</text>
</comment>
<dbReference type="Gene3D" id="1.10.287.370">
    <property type="match status" value="1"/>
</dbReference>
<proteinExistence type="inferred from homology"/>
<protein>
    <recommendedName>
        <fullName evidence="3">Prefoldin subunit 3</fullName>
    </recommendedName>
</protein>
<keyword evidence="6" id="KW-1185">Reference proteome</keyword>
<dbReference type="OrthoDB" id="6375174at2759"/>